<dbReference type="Gene3D" id="1.10.287.130">
    <property type="match status" value="1"/>
</dbReference>
<dbReference type="PANTHER" id="PTHR43102:SF2">
    <property type="entry name" value="GAF DOMAIN-CONTAINING PROTEIN"/>
    <property type="match status" value="1"/>
</dbReference>
<evidence type="ECO:0000259" key="5">
    <source>
        <dbReference type="PROSITE" id="PS50109"/>
    </source>
</evidence>
<gene>
    <name evidence="6" type="ORF">QMA06_00035</name>
</gene>
<dbReference type="SMART" id="SM00065">
    <property type="entry name" value="GAF"/>
    <property type="match status" value="1"/>
</dbReference>
<dbReference type="Pfam" id="PF00512">
    <property type="entry name" value="HisKA"/>
    <property type="match status" value="1"/>
</dbReference>
<dbReference type="SMART" id="SM00388">
    <property type="entry name" value="HisKA"/>
    <property type="match status" value="1"/>
</dbReference>
<dbReference type="InterPro" id="IPR005467">
    <property type="entry name" value="His_kinase_dom"/>
</dbReference>
<dbReference type="SMART" id="SM00387">
    <property type="entry name" value="HATPase_c"/>
    <property type="match status" value="1"/>
</dbReference>
<organism evidence="6 7">
    <name type="scientific">Winogradskyella bathintestinalis</name>
    <dbReference type="NCBI Taxonomy" id="3035208"/>
    <lineage>
        <taxon>Bacteria</taxon>
        <taxon>Pseudomonadati</taxon>
        <taxon>Bacteroidota</taxon>
        <taxon>Flavobacteriia</taxon>
        <taxon>Flavobacteriales</taxon>
        <taxon>Flavobacteriaceae</taxon>
        <taxon>Winogradskyella</taxon>
    </lineage>
</organism>
<keyword evidence="4" id="KW-0175">Coiled coil</keyword>
<dbReference type="SUPFAM" id="SSF55781">
    <property type="entry name" value="GAF domain-like"/>
    <property type="match status" value="1"/>
</dbReference>
<evidence type="ECO:0000313" key="7">
    <source>
        <dbReference type="Proteomes" id="UP001231197"/>
    </source>
</evidence>
<dbReference type="CDD" id="cd00082">
    <property type="entry name" value="HisKA"/>
    <property type="match status" value="1"/>
</dbReference>
<evidence type="ECO:0000256" key="4">
    <source>
        <dbReference type="SAM" id="Coils"/>
    </source>
</evidence>
<dbReference type="RefSeq" id="WP_290204836.1">
    <property type="nucleotide sequence ID" value="NZ_JASDDK010000001.1"/>
</dbReference>
<dbReference type="InterPro" id="IPR029016">
    <property type="entry name" value="GAF-like_dom_sf"/>
</dbReference>
<comment type="catalytic activity">
    <reaction evidence="1">
        <text>ATP + protein L-histidine = ADP + protein N-phospho-L-histidine.</text>
        <dbReference type="EC" id="2.7.13.3"/>
    </reaction>
</comment>
<dbReference type="PRINTS" id="PR00344">
    <property type="entry name" value="BCTRLSENSOR"/>
</dbReference>
<sequence length="400" mass="45227">MITPKKHKKEKERLKNLESYSILDTLQESDYDDITTIAAEICDMPIALISLIDDERQWFKSHYGLDVEETLRDYAFCAHAINDEENTFIVEDSRKDDRFKDNPLVTGDPNVIFYAGVPLVSKNGLPLGTLCVIDNKPNLLSQNQLKSLSALSKQVMNLLELRKSKSLLKRALKDLKIKNKELERFAYIAAHDLKSPLINISSLAQLFLEDYKLKVDDEGIEMLEMIIKSSDSLNDLIDGLLDYSRSDNISNQEKSNINLEKLNTEIEGLFNYDHSLSMILNSSLSQIHANKTTITHVLINLVTNAIKYNDKDKVEIELGVTETDTHFEFYLKDNGPGIAVANHKKIFKIFQKITQQDRFGRVGNGIGLATVKRIVEKSGGEINIESGLGKGAKFVFTIKK</sequence>
<evidence type="ECO:0000313" key="6">
    <source>
        <dbReference type="EMBL" id="MDN3491089.1"/>
    </source>
</evidence>
<proteinExistence type="predicted"/>
<dbReference type="SUPFAM" id="SSF47384">
    <property type="entry name" value="Homodimeric domain of signal transducing histidine kinase"/>
    <property type="match status" value="1"/>
</dbReference>
<comment type="caution">
    <text evidence="6">The sequence shown here is derived from an EMBL/GenBank/DDBJ whole genome shotgun (WGS) entry which is preliminary data.</text>
</comment>
<dbReference type="InterPro" id="IPR003661">
    <property type="entry name" value="HisK_dim/P_dom"/>
</dbReference>
<keyword evidence="6" id="KW-0547">Nucleotide-binding</keyword>
<evidence type="ECO:0000256" key="1">
    <source>
        <dbReference type="ARBA" id="ARBA00000085"/>
    </source>
</evidence>
<evidence type="ECO:0000256" key="3">
    <source>
        <dbReference type="ARBA" id="ARBA00022553"/>
    </source>
</evidence>
<keyword evidence="3" id="KW-0597">Phosphoprotein</keyword>
<accession>A0ABT7ZQ31</accession>
<dbReference type="InterPro" id="IPR036890">
    <property type="entry name" value="HATPase_C_sf"/>
</dbReference>
<dbReference type="Proteomes" id="UP001231197">
    <property type="component" value="Unassembled WGS sequence"/>
</dbReference>
<dbReference type="PROSITE" id="PS50109">
    <property type="entry name" value="HIS_KIN"/>
    <property type="match status" value="1"/>
</dbReference>
<keyword evidence="7" id="KW-1185">Reference proteome</keyword>
<feature type="domain" description="Histidine kinase" evidence="5">
    <location>
        <begin position="188"/>
        <end position="400"/>
    </location>
</feature>
<dbReference type="SUPFAM" id="SSF55874">
    <property type="entry name" value="ATPase domain of HSP90 chaperone/DNA topoisomerase II/histidine kinase"/>
    <property type="match status" value="1"/>
</dbReference>
<dbReference type="Gene3D" id="3.30.450.40">
    <property type="match status" value="1"/>
</dbReference>
<dbReference type="EC" id="2.7.13.3" evidence="2"/>
<dbReference type="InterPro" id="IPR036097">
    <property type="entry name" value="HisK_dim/P_sf"/>
</dbReference>
<dbReference type="GO" id="GO:0005524">
    <property type="term" value="F:ATP binding"/>
    <property type="evidence" value="ECO:0007669"/>
    <property type="project" value="UniProtKB-KW"/>
</dbReference>
<evidence type="ECO:0000256" key="2">
    <source>
        <dbReference type="ARBA" id="ARBA00012438"/>
    </source>
</evidence>
<reference evidence="6 7" key="1">
    <citation type="journal article" date="2023" name="Int. J. Syst. Evol. Microbiol.">
        <title>Winogradskyella bathintestinalis sp. nov., isolated from the intestine of the deep-sea loosejaw dragonfish, Malacosteus niger.</title>
        <authorList>
            <person name="Uniacke-Lowe S."/>
            <person name="Johnson C.N."/>
            <person name="Stanton C."/>
            <person name="Hill C."/>
            <person name="Ross P."/>
        </authorList>
    </citation>
    <scope>NUCLEOTIDE SEQUENCE [LARGE SCALE GENOMIC DNA]</scope>
    <source>
        <strain evidence="6 7">APC 3343</strain>
    </source>
</reference>
<dbReference type="InterPro" id="IPR003018">
    <property type="entry name" value="GAF"/>
</dbReference>
<dbReference type="Pfam" id="PF02518">
    <property type="entry name" value="HATPase_c"/>
    <property type="match status" value="1"/>
</dbReference>
<dbReference type="InterPro" id="IPR003594">
    <property type="entry name" value="HATPase_dom"/>
</dbReference>
<name>A0ABT7ZQ31_9FLAO</name>
<dbReference type="InterPro" id="IPR004358">
    <property type="entry name" value="Sig_transdc_His_kin-like_C"/>
</dbReference>
<protein>
    <recommendedName>
        <fullName evidence="2">histidine kinase</fullName>
        <ecNumber evidence="2">2.7.13.3</ecNumber>
    </recommendedName>
</protein>
<dbReference type="Gene3D" id="3.30.565.10">
    <property type="entry name" value="Histidine kinase-like ATPase, C-terminal domain"/>
    <property type="match status" value="1"/>
</dbReference>
<dbReference type="EMBL" id="JASDDK010000001">
    <property type="protein sequence ID" value="MDN3491089.1"/>
    <property type="molecule type" value="Genomic_DNA"/>
</dbReference>
<dbReference type="Pfam" id="PF01590">
    <property type="entry name" value="GAF"/>
    <property type="match status" value="1"/>
</dbReference>
<keyword evidence="6" id="KW-0067">ATP-binding</keyword>
<dbReference type="PANTHER" id="PTHR43102">
    <property type="entry name" value="SLR1143 PROTEIN"/>
    <property type="match status" value="1"/>
</dbReference>
<feature type="coiled-coil region" evidence="4">
    <location>
        <begin position="158"/>
        <end position="185"/>
    </location>
</feature>